<comment type="caution">
    <text evidence="2">The sequence shown here is derived from an EMBL/GenBank/DDBJ whole genome shotgun (WGS) entry which is preliminary data.</text>
</comment>
<sequence>MEVNIEEQEAKLKAETQKIGEELSQVQSQINQFQKRQQLLINEALKNQGALDLLKSLDGKKPKE</sequence>
<keyword evidence="1" id="KW-0175">Coiled coil</keyword>
<evidence type="ECO:0000313" key="2">
    <source>
        <dbReference type="EMBL" id="KKK78082.1"/>
    </source>
</evidence>
<proteinExistence type="predicted"/>
<organism evidence="2">
    <name type="scientific">marine sediment metagenome</name>
    <dbReference type="NCBI Taxonomy" id="412755"/>
    <lineage>
        <taxon>unclassified sequences</taxon>
        <taxon>metagenomes</taxon>
        <taxon>ecological metagenomes</taxon>
    </lineage>
</organism>
<dbReference type="AlphaFoldDB" id="A0A0F8Y9J3"/>
<evidence type="ECO:0000256" key="1">
    <source>
        <dbReference type="SAM" id="Coils"/>
    </source>
</evidence>
<name>A0A0F8Y9J3_9ZZZZ</name>
<accession>A0A0F8Y9J3</accession>
<reference evidence="2" key="1">
    <citation type="journal article" date="2015" name="Nature">
        <title>Complex archaea that bridge the gap between prokaryotes and eukaryotes.</title>
        <authorList>
            <person name="Spang A."/>
            <person name="Saw J.H."/>
            <person name="Jorgensen S.L."/>
            <person name="Zaremba-Niedzwiedzka K."/>
            <person name="Martijn J."/>
            <person name="Lind A.E."/>
            <person name="van Eijk R."/>
            <person name="Schleper C."/>
            <person name="Guy L."/>
            <person name="Ettema T.J."/>
        </authorList>
    </citation>
    <scope>NUCLEOTIDE SEQUENCE</scope>
</reference>
<feature type="coiled-coil region" evidence="1">
    <location>
        <begin position="5"/>
        <end position="43"/>
    </location>
</feature>
<gene>
    <name evidence="2" type="ORF">LCGC14_2847140</name>
</gene>
<dbReference type="EMBL" id="LAZR01054657">
    <property type="protein sequence ID" value="KKK78082.1"/>
    <property type="molecule type" value="Genomic_DNA"/>
</dbReference>
<protein>
    <submittedName>
        <fullName evidence="2">Uncharacterized protein</fullName>
    </submittedName>
</protein>